<gene>
    <name evidence="2" type="ORF">MC7420_2199</name>
</gene>
<accession>B4VSI8</accession>
<dbReference type="OrthoDB" id="513241at2"/>
<dbReference type="AlphaFoldDB" id="B4VSI8"/>
<dbReference type="EMBL" id="DS989850">
    <property type="protein sequence ID" value="EDX75195.1"/>
    <property type="molecule type" value="Genomic_DNA"/>
</dbReference>
<name>B4VSI8_9CYAN</name>
<dbReference type="eggNOG" id="ENOG5031S34">
    <property type="taxonomic scope" value="Bacteria"/>
</dbReference>
<reference evidence="2 3" key="1">
    <citation type="submission" date="2008-07" db="EMBL/GenBank/DDBJ databases">
        <authorList>
            <person name="Tandeau de Marsac N."/>
            <person name="Ferriera S."/>
            <person name="Johnson J."/>
            <person name="Kravitz S."/>
            <person name="Beeson K."/>
            <person name="Sutton G."/>
            <person name="Rogers Y.-H."/>
            <person name="Friedman R."/>
            <person name="Frazier M."/>
            <person name="Venter J.C."/>
        </authorList>
    </citation>
    <scope>NUCLEOTIDE SEQUENCE [LARGE SCALE GENOMIC DNA]</scope>
    <source>
        <strain evidence="2 3">PCC 7420</strain>
    </source>
</reference>
<dbReference type="PANTHER" id="PTHR35302">
    <property type="match status" value="1"/>
</dbReference>
<feature type="transmembrane region" description="Helical" evidence="1">
    <location>
        <begin position="81"/>
        <end position="106"/>
    </location>
</feature>
<dbReference type="Pfam" id="PF12046">
    <property type="entry name" value="CCB1"/>
    <property type="match status" value="1"/>
</dbReference>
<keyword evidence="1" id="KW-0472">Membrane</keyword>
<evidence type="ECO:0000313" key="2">
    <source>
        <dbReference type="EMBL" id="EDX75195.1"/>
    </source>
</evidence>
<dbReference type="RefSeq" id="WP_006101467.1">
    <property type="nucleotide sequence ID" value="NZ_DS989850.1"/>
</dbReference>
<dbReference type="STRING" id="118168.MC7420_2199"/>
<evidence type="ECO:0008006" key="4">
    <source>
        <dbReference type="Google" id="ProtNLM"/>
    </source>
</evidence>
<feature type="transmembrane region" description="Helical" evidence="1">
    <location>
        <begin position="6"/>
        <end position="24"/>
    </location>
</feature>
<protein>
    <recommendedName>
        <fullName evidence="4">Cofactor assembly of complex C subunit B</fullName>
    </recommendedName>
</protein>
<keyword evidence="1" id="KW-0812">Transmembrane</keyword>
<feature type="transmembrane region" description="Helical" evidence="1">
    <location>
        <begin position="112"/>
        <end position="130"/>
    </location>
</feature>
<keyword evidence="3" id="KW-1185">Reference proteome</keyword>
<keyword evidence="1" id="KW-1133">Transmembrane helix</keyword>
<dbReference type="Proteomes" id="UP000003835">
    <property type="component" value="Unassembled WGS sequence"/>
</dbReference>
<dbReference type="HOGENOM" id="CLU_067692_2_0_3"/>
<organism evidence="2 3">
    <name type="scientific">Coleofasciculus chthonoplastes PCC 7420</name>
    <dbReference type="NCBI Taxonomy" id="118168"/>
    <lineage>
        <taxon>Bacteria</taxon>
        <taxon>Bacillati</taxon>
        <taxon>Cyanobacteriota</taxon>
        <taxon>Cyanophyceae</taxon>
        <taxon>Coleofasciculales</taxon>
        <taxon>Coleofasciculaceae</taxon>
        <taxon>Coleofasciculus</taxon>
    </lineage>
</organism>
<dbReference type="PANTHER" id="PTHR35302:SF1">
    <property type="entry name" value="PROTEIN COFACTOR ASSEMBLY OF COMPLEX C SUBUNIT B CCB1, CHLOROPLASTIC"/>
    <property type="match status" value="1"/>
</dbReference>
<proteinExistence type="predicted"/>
<evidence type="ECO:0000313" key="3">
    <source>
        <dbReference type="Proteomes" id="UP000003835"/>
    </source>
</evidence>
<sequence length="181" mass="20006">MSTPILSSTFLLTLLLAVGLFFFIRASVKDRTQKVQLIAQEPESSLLERLQNYFDQRAYRVAAVDPATGQVTFQGFVRPSWFLAIFLTALAACGILCLSLVLSVLYPDLSQVFLGLVFLAPVAGIFYWKGAGRDEQVFLKVEPLPNPQTDMQSLVTVIAHRDELAQLQQALKLQPSSEAGD</sequence>
<evidence type="ECO:0000256" key="1">
    <source>
        <dbReference type="SAM" id="Phobius"/>
    </source>
</evidence>
<dbReference type="InterPro" id="IPR021919">
    <property type="entry name" value="CCB1"/>
</dbReference>